<sequence length="43" mass="4526">MSDLINVIKDTIQAGIDQDWVTMGTGIADIVAKGIDVISGFFG</sequence>
<comment type="subcellular location">
    <subcellularLocation>
        <location evidence="1">Secreted</location>
    </subcellularLocation>
</comment>
<comment type="similarity">
    <text evidence="2">Belongs to the staphylococcal hemolytic protein family.</text>
</comment>
<dbReference type="EMBL" id="JAVJGV010000042">
    <property type="protein sequence ID" value="MDR5603538.1"/>
    <property type="molecule type" value="Genomic_DNA"/>
</dbReference>
<keyword evidence="11" id="KW-1185">Reference proteome</keyword>
<keyword evidence="6" id="KW-0204">Cytolysis</keyword>
<dbReference type="Proteomes" id="UP001255050">
    <property type="component" value="Unassembled WGS sequence"/>
</dbReference>
<reference evidence="8 10" key="1">
    <citation type="journal article" date="2020" name="Access Microbiol">
        <title>Isolation and genome sequencing of Staphylococcus schleiferi subspecies coagulans from Antarctic seals.</title>
        <authorList>
            <person name="Foster G."/>
            <person name="Robb A."/>
            <person name="Paterson G.K."/>
        </authorList>
    </citation>
    <scope>NUCLEOTIDE SEQUENCE [LARGE SCALE GENOMIC DNA]</scope>
    <source>
        <strain evidence="8 10">M615/02/4</strain>
    </source>
</reference>
<keyword evidence="5" id="KW-0354">Hemolysis</keyword>
<dbReference type="Proteomes" id="UP000524893">
    <property type="component" value="Unassembled WGS sequence"/>
</dbReference>
<keyword evidence="3" id="KW-0964">Secreted</keyword>
<dbReference type="InterPro" id="IPR008846">
    <property type="entry name" value="PSMbeta"/>
</dbReference>
<dbReference type="RefSeq" id="WP_060830066.1">
    <property type="nucleotide sequence ID" value="NZ_CP092965.1"/>
</dbReference>
<dbReference type="GO" id="GO:0031640">
    <property type="term" value="P:killing of cells of another organism"/>
    <property type="evidence" value="ECO:0007669"/>
    <property type="project" value="UniProtKB-KW"/>
</dbReference>
<evidence type="ECO:0000256" key="7">
    <source>
        <dbReference type="ARBA" id="ARBA00023026"/>
    </source>
</evidence>
<evidence type="ECO:0000313" key="8">
    <source>
        <dbReference type="EMBL" id="MBA8777047.1"/>
    </source>
</evidence>
<dbReference type="GeneID" id="72414740"/>
<comment type="caution">
    <text evidence="8">The sequence shown here is derived from an EMBL/GenBank/DDBJ whole genome shotgun (WGS) entry which is preliminary data.</text>
</comment>
<keyword evidence="7" id="KW-0843">Virulence</keyword>
<evidence type="ECO:0000256" key="1">
    <source>
        <dbReference type="ARBA" id="ARBA00004613"/>
    </source>
</evidence>
<evidence type="ECO:0000256" key="5">
    <source>
        <dbReference type="ARBA" id="ARBA00022735"/>
    </source>
</evidence>
<evidence type="ECO:0000256" key="6">
    <source>
        <dbReference type="ARBA" id="ARBA00022852"/>
    </source>
</evidence>
<protein>
    <submittedName>
        <fullName evidence="8">Beta-class phenol-soluble modulin</fullName>
    </submittedName>
</protein>
<evidence type="ECO:0000256" key="3">
    <source>
        <dbReference type="ARBA" id="ARBA00022525"/>
    </source>
</evidence>
<dbReference type="Pfam" id="PF05480">
    <property type="entry name" value="PSMbeta"/>
    <property type="match status" value="1"/>
</dbReference>
<evidence type="ECO:0000313" key="10">
    <source>
        <dbReference type="Proteomes" id="UP000524893"/>
    </source>
</evidence>
<organism evidence="8 10">
    <name type="scientific">Staphylococcus coagulans</name>
    <dbReference type="NCBI Taxonomy" id="74706"/>
    <lineage>
        <taxon>Bacteria</taxon>
        <taxon>Bacillati</taxon>
        <taxon>Bacillota</taxon>
        <taxon>Bacilli</taxon>
        <taxon>Bacillales</taxon>
        <taxon>Staphylococcaceae</taxon>
        <taxon>Staphylococcus</taxon>
    </lineage>
</organism>
<evidence type="ECO:0000256" key="2">
    <source>
        <dbReference type="ARBA" id="ARBA00006367"/>
    </source>
</evidence>
<evidence type="ECO:0000313" key="11">
    <source>
        <dbReference type="Proteomes" id="UP001255050"/>
    </source>
</evidence>
<keyword evidence="4" id="KW-0800">Toxin</keyword>
<name>A0A9X0P9W2_9STAP</name>
<evidence type="ECO:0000256" key="4">
    <source>
        <dbReference type="ARBA" id="ARBA00022656"/>
    </source>
</evidence>
<dbReference type="EMBL" id="JABTCN010000030">
    <property type="protein sequence ID" value="MBA8777047.1"/>
    <property type="molecule type" value="Genomic_DNA"/>
</dbReference>
<evidence type="ECO:0000313" key="9">
    <source>
        <dbReference type="EMBL" id="MDR5603538.1"/>
    </source>
</evidence>
<dbReference type="GO" id="GO:0005576">
    <property type="term" value="C:extracellular region"/>
    <property type="evidence" value="ECO:0007669"/>
    <property type="project" value="UniProtKB-SubCell"/>
</dbReference>
<proteinExistence type="inferred from homology"/>
<dbReference type="GO" id="GO:0090729">
    <property type="term" value="F:toxin activity"/>
    <property type="evidence" value="ECO:0007669"/>
    <property type="project" value="UniProtKB-KW"/>
</dbReference>
<dbReference type="AlphaFoldDB" id="A0A9X0P9W2"/>
<accession>A0A9X0P9W2</accession>
<gene>
    <name evidence="8" type="ORF">HR081_09175</name>
    <name evidence="9" type="ORF">RCO12_08825</name>
</gene>
<reference evidence="9 11" key="2">
    <citation type="submission" date="2023-08" db="EMBL/GenBank/DDBJ databases">
        <title>Whole genome sequencing of Staphylococcus coagulans NN-2474.</title>
        <authorList>
            <person name="Kropotov V.S."/>
            <person name="Boriskina E.V."/>
            <person name="Gordinskaya N.A."/>
            <person name="Shkurkina I.S."/>
            <person name="Kryazhev D.V."/>
            <person name="Alekseeva A.E."/>
            <person name="Makhova M.A."/>
        </authorList>
    </citation>
    <scope>NUCLEOTIDE SEQUENCE [LARGE SCALE GENOMIC DNA]</scope>
    <source>
        <strain evidence="9 11">NN-2474</strain>
    </source>
</reference>